<feature type="compositionally biased region" description="Basic and acidic residues" evidence="1">
    <location>
        <begin position="1"/>
        <end position="16"/>
    </location>
</feature>
<gene>
    <name evidence="2" type="ORF">QQF64_028622</name>
</gene>
<organism evidence="2 3">
    <name type="scientific">Cirrhinus molitorella</name>
    <name type="common">mud carp</name>
    <dbReference type="NCBI Taxonomy" id="172907"/>
    <lineage>
        <taxon>Eukaryota</taxon>
        <taxon>Metazoa</taxon>
        <taxon>Chordata</taxon>
        <taxon>Craniata</taxon>
        <taxon>Vertebrata</taxon>
        <taxon>Euteleostomi</taxon>
        <taxon>Actinopterygii</taxon>
        <taxon>Neopterygii</taxon>
        <taxon>Teleostei</taxon>
        <taxon>Ostariophysi</taxon>
        <taxon>Cypriniformes</taxon>
        <taxon>Cyprinidae</taxon>
        <taxon>Labeoninae</taxon>
        <taxon>Labeonini</taxon>
        <taxon>Cirrhinus</taxon>
    </lineage>
</organism>
<proteinExistence type="predicted"/>
<dbReference type="EMBL" id="JAYMGO010000006">
    <property type="protein sequence ID" value="KAL1272760.1"/>
    <property type="molecule type" value="Genomic_DNA"/>
</dbReference>
<reference evidence="2 3" key="1">
    <citation type="submission" date="2023-09" db="EMBL/GenBank/DDBJ databases">
        <authorList>
            <person name="Wang M."/>
        </authorList>
    </citation>
    <scope>NUCLEOTIDE SEQUENCE [LARGE SCALE GENOMIC DNA]</scope>
    <source>
        <strain evidence="2">GT-2023</strain>
        <tissue evidence="2">Liver</tissue>
    </source>
</reference>
<dbReference type="Proteomes" id="UP001558613">
    <property type="component" value="Unassembled WGS sequence"/>
</dbReference>
<evidence type="ECO:0000313" key="2">
    <source>
        <dbReference type="EMBL" id="KAL1272760.1"/>
    </source>
</evidence>
<comment type="caution">
    <text evidence="2">The sequence shown here is derived from an EMBL/GenBank/DDBJ whole genome shotgun (WGS) entry which is preliminary data.</text>
</comment>
<evidence type="ECO:0000313" key="3">
    <source>
        <dbReference type="Proteomes" id="UP001558613"/>
    </source>
</evidence>
<feature type="region of interest" description="Disordered" evidence="1">
    <location>
        <begin position="112"/>
        <end position="139"/>
    </location>
</feature>
<accession>A0ABR3N754</accession>
<sequence length="223" mass="24066">MEVEDLLRSSSEKARCPEGASVPSASPEGVYVSTVPHEEAPTPARSSEGAPLPTMASEEAPALTRFPDGEPVLTASPDEAPSPTRAALRTLMIPENMRLYLTRDVILTPLPLRSPKGPAPPARAPKARPVPSTSPEGIGSTCVPLRKHVLQPGPLRENLCPLHLPRKYLLWPGFLRKHLGPPGPLGKQLCPSGPLKEHSDLPHHYGEYLRKGSAHGELELWTV</sequence>
<feature type="region of interest" description="Disordered" evidence="1">
    <location>
        <begin position="1"/>
        <end position="84"/>
    </location>
</feature>
<keyword evidence="3" id="KW-1185">Reference proteome</keyword>
<evidence type="ECO:0000256" key="1">
    <source>
        <dbReference type="SAM" id="MobiDB-lite"/>
    </source>
</evidence>
<protein>
    <submittedName>
        <fullName evidence="2">Uncharacterized protein</fullName>
    </submittedName>
</protein>
<name>A0ABR3N754_9TELE</name>